<reference evidence="3 4" key="1">
    <citation type="submission" date="2019-06" db="EMBL/GenBank/DDBJ databases">
        <title>Sequencing the genomes of 1000 actinobacteria strains.</title>
        <authorList>
            <person name="Klenk H.-P."/>
        </authorList>
    </citation>
    <scope>NUCLEOTIDE SEQUENCE [LARGE SCALE GENOMIC DNA]</scope>
    <source>
        <strain evidence="3 4">DSM 45671</strain>
    </source>
</reference>
<evidence type="ECO:0000313" key="4">
    <source>
        <dbReference type="Proteomes" id="UP000321261"/>
    </source>
</evidence>
<organism evidence="3 4">
    <name type="scientific">Pseudonocardia hierapolitana</name>
    <dbReference type="NCBI Taxonomy" id="1128676"/>
    <lineage>
        <taxon>Bacteria</taxon>
        <taxon>Bacillati</taxon>
        <taxon>Actinomycetota</taxon>
        <taxon>Actinomycetes</taxon>
        <taxon>Pseudonocardiales</taxon>
        <taxon>Pseudonocardiaceae</taxon>
        <taxon>Pseudonocardia</taxon>
    </lineage>
</organism>
<proteinExistence type="inferred from homology"/>
<comment type="similarity">
    <text evidence="1">Belongs to the UPF0065 (bug) family.</text>
</comment>
<dbReference type="RefSeq" id="WP_147254375.1">
    <property type="nucleotide sequence ID" value="NZ_VIWU01000001.1"/>
</dbReference>
<dbReference type="OrthoDB" id="9780943at2"/>
<dbReference type="Gene3D" id="3.40.190.10">
    <property type="entry name" value="Periplasmic binding protein-like II"/>
    <property type="match status" value="1"/>
</dbReference>
<keyword evidence="3" id="KW-0675">Receptor</keyword>
<dbReference type="EMBL" id="VIWU01000001">
    <property type="protein sequence ID" value="TWF75121.1"/>
    <property type="molecule type" value="Genomic_DNA"/>
</dbReference>
<keyword evidence="2" id="KW-0732">Signal</keyword>
<dbReference type="InterPro" id="IPR042100">
    <property type="entry name" value="Bug_dom1"/>
</dbReference>
<dbReference type="Gene3D" id="3.40.190.150">
    <property type="entry name" value="Bordetella uptake gene, domain 1"/>
    <property type="match status" value="1"/>
</dbReference>
<protein>
    <submittedName>
        <fullName evidence="3">Tripartite-type tricarboxylate transporter receptor subunit TctC</fullName>
    </submittedName>
</protein>
<evidence type="ECO:0000256" key="1">
    <source>
        <dbReference type="ARBA" id="ARBA00006987"/>
    </source>
</evidence>
<dbReference type="Proteomes" id="UP000321261">
    <property type="component" value="Unassembled WGS sequence"/>
</dbReference>
<accession>A0A561SJU1</accession>
<sequence>MPRTSWSRRTAAVAVSLTALAGCTIGGPEAAPAPADGCAALEGQTVTLVAPASPGGGFDTLARIIAEPLGGELGAQVIVENRPGAGGLLAVNRLVNAPADGRQIALMNGTGAAASVLGEAEGADFALRDLSYIGRLASEDTLLVTSPQGGTWQDALASPDFRFGSTGPGGTDYATATVLIEAFGLRGRIVTGFPGQSEAMLALLQGNIDGLIGTADDRRPPIESGEVVPILSITPERADVAPDAPAIGELDLRPEQRSLLDALLTLNELGRPLVGPAGIEPGTLECLRTAFATVAQDPDVVATAAQQRRRIGYVSGQELDAVVGRIEALPPEFVGILREALSRP</sequence>
<comment type="caution">
    <text evidence="3">The sequence shown here is derived from an EMBL/GenBank/DDBJ whole genome shotgun (WGS) entry which is preliminary data.</text>
</comment>
<dbReference type="InterPro" id="IPR005064">
    <property type="entry name" value="BUG"/>
</dbReference>
<evidence type="ECO:0000256" key="2">
    <source>
        <dbReference type="SAM" id="SignalP"/>
    </source>
</evidence>
<dbReference type="Pfam" id="PF03401">
    <property type="entry name" value="TctC"/>
    <property type="match status" value="1"/>
</dbReference>
<keyword evidence="4" id="KW-1185">Reference proteome</keyword>
<dbReference type="PROSITE" id="PS51257">
    <property type="entry name" value="PROKAR_LIPOPROTEIN"/>
    <property type="match status" value="1"/>
</dbReference>
<dbReference type="PANTHER" id="PTHR42928">
    <property type="entry name" value="TRICARBOXYLATE-BINDING PROTEIN"/>
    <property type="match status" value="1"/>
</dbReference>
<evidence type="ECO:0000313" key="3">
    <source>
        <dbReference type="EMBL" id="TWF75121.1"/>
    </source>
</evidence>
<name>A0A561SJU1_9PSEU</name>
<dbReference type="PANTHER" id="PTHR42928:SF5">
    <property type="entry name" value="BLR1237 PROTEIN"/>
    <property type="match status" value="1"/>
</dbReference>
<feature type="signal peptide" evidence="2">
    <location>
        <begin position="1"/>
        <end position="21"/>
    </location>
</feature>
<gene>
    <name evidence="3" type="ORF">FHX44_111005</name>
</gene>
<feature type="chain" id="PRO_5038337705" evidence="2">
    <location>
        <begin position="22"/>
        <end position="344"/>
    </location>
</feature>
<dbReference type="AlphaFoldDB" id="A0A561SJU1"/>